<evidence type="ECO:0000256" key="3">
    <source>
        <dbReference type="PROSITE-ProRule" id="PRU01052"/>
    </source>
</evidence>
<dbReference type="GO" id="GO:0005525">
    <property type="term" value="F:GTP binding"/>
    <property type="evidence" value="ECO:0007669"/>
    <property type="project" value="UniProtKB-KW"/>
</dbReference>
<sequence length="159" mass="17427">MVGMNAVLQGGPVKMAHPICLIENTEENKLKTNQEALEILSSITQPVVVVSIVGKYRTGKSYLMNRLAESNSGFPLGSTVQSKTKGIWMWCVPHPCRKGQTLVLLDTEGLGDVEKGDQKNDHWIFALAILLSSTLVYNSIGIIDNEALLSLQYPSMSDH</sequence>
<dbReference type="InterPro" id="IPR030386">
    <property type="entry name" value="G_GB1_RHD3_dom"/>
</dbReference>
<organism evidence="5 6">
    <name type="scientific">Scleropages formosus</name>
    <name type="common">Asian bonytongue</name>
    <name type="synonym">Osteoglossum formosum</name>
    <dbReference type="NCBI Taxonomy" id="113540"/>
    <lineage>
        <taxon>Eukaryota</taxon>
        <taxon>Metazoa</taxon>
        <taxon>Chordata</taxon>
        <taxon>Craniata</taxon>
        <taxon>Vertebrata</taxon>
        <taxon>Euteleostomi</taxon>
        <taxon>Actinopterygii</taxon>
        <taxon>Neopterygii</taxon>
        <taxon>Teleostei</taxon>
        <taxon>Osteoglossocephala</taxon>
        <taxon>Osteoglossomorpha</taxon>
        <taxon>Osteoglossiformes</taxon>
        <taxon>Osteoglossidae</taxon>
        <taxon>Scleropages</taxon>
    </lineage>
</organism>
<keyword evidence="1" id="KW-0547">Nucleotide-binding</keyword>
<evidence type="ECO:0000259" key="4">
    <source>
        <dbReference type="PROSITE" id="PS51715"/>
    </source>
</evidence>
<dbReference type="PROSITE" id="PS51715">
    <property type="entry name" value="G_GB1_RHD3"/>
    <property type="match status" value="1"/>
</dbReference>
<reference evidence="5 6" key="1">
    <citation type="submission" date="2015-08" db="EMBL/GenBank/DDBJ databases">
        <title>The genome of the Asian arowana (Scleropages formosus).</title>
        <authorList>
            <person name="Tan M.H."/>
            <person name="Gan H.M."/>
            <person name="Croft L.J."/>
            <person name="Austin C.M."/>
        </authorList>
    </citation>
    <scope>NUCLEOTIDE SEQUENCE [LARGE SCALE GENOMIC DNA]</scope>
    <source>
        <strain evidence="5">Aro1</strain>
    </source>
</reference>
<dbReference type="PANTHER" id="PTHR10751">
    <property type="entry name" value="GUANYLATE BINDING PROTEIN"/>
    <property type="match status" value="1"/>
</dbReference>
<dbReference type="Pfam" id="PF02263">
    <property type="entry name" value="GBP"/>
    <property type="match status" value="1"/>
</dbReference>
<protein>
    <recommendedName>
        <fullName evidence="4">GB1/RHD3-type G domain-containing protein</fullName>
    </recommendedName>
</protein>
<keyword evidence="2" id="KW-0342">GTP-binding</keyword>
<dbReference type="EMBL" id="JARO02014932">
    <property type="protein sequence ID" value="KPP57999.1"/>
    <property type="molecule type" value="Genomic_DNA"/>
</dbReference>
<evidence type="ECO:0000313" key="6">
    <source>
        <dbReference type="Proteomes" id="UP000034805"/>
    </source>
</evidence>
<dbReference type="AlphaFoldDB" id="A0A0P7TAB4"/>
<dbReference type="Gene3D" id="3.40.50.300">
    <property type="entry name" value="P-loop containing nucleotide triphosphate hydrolases"/>
    <property type="match status" value="1"/>
</dbReference>
<comment type="caution">
    <text evidence="5">The sequence shown here is derived from an EMBL/GenBank/DDBJ whole genome shotgun (WGS) entry which is preliminary data.</text>
</comment>
<dbReference type="CDD" id="cd01851">
    <property type="entry name" value="GBP"/>
    <property type="match status" value="1"/>
</dbReference>
<feature type="non-terminal residue" evidence="5">
    <location>
        <position position="159"/>
    </location>
</feature>
<gene>
    <name evidence="5" type="ORF">Z043_124223</name>
</gene>
<dbReference type="InterPro" id="IPR027417">
    <property type="entry name" value="P-loop_NTPase"/>
</dbReference>
<dbReference type="InterPro" id="IPR015894">
    <property type="entry name" value="Guanylate-bd_N"/>
</dbReference>
<evidence type="ECO:0000256" key="1">
    <source>
        <dbReference type="ARBA" id="ARBA00022741"/>
    </source>
</evidence>
<accession>A0A0P7TAB4</accession>
<feature type="domain" description="GB1/RHD3-type G" evidence="4">
    <location>
        <begin position="44"/>
        <end position="159"/>
    </location>
</feature>
<comment type="similarity">
    <text evidence="3">Belongs to the TRAFAC class dynamin-like GTPase superfamily. GB1/RHD3 GTPase family.</text>
</comment>
<dbReference type="Proteomes" id="UP000034805">
    <property type="component" value="Unassembled WGS sequence"/>
</dbReference>
<dbReference type="GO" id="GO:0003924">
    <property type="term" value="F:GTPase activity"/>
    <property type="evidence" value="ECO:0007669"/>
    <property type="project" value="InterPro"/>
</dbReference>
<evidence type="ECO:0000256" key="2">
    <source>
        <dbReference type="ARBA" id="ARBA00023134"/>
    </source>
</evidence>
<name>A0A0P7TAB4_SCLFO</name>
<evidence type="ECO:0000313" key="5">
    <source>
        <dbReference type="EMBL" id="KPP57999.1"/>
    </source>
</evidence>
<dbReference type="SUPFAM" id="SSF52540">
    <property type="entry name" value="P-loop containing nucleoside triphosphate hydrolases"/>
    <property type="match status" value="1"/>
</dbReference>
<proteinExistence type="inferred from homology"/>